<proteinExistence type="predicted"/>
<evidence type="ECO:0000313" key="3">
    <source>
        <dbReference type="EMBL" id="NEX62815.1"/>
    </source>
</evidence>
<dbReference type="PROSITE" id="PS51257">
    <property type="entry name" value="PROKAR_LIPOPROTEIN"/>
    <property type="match status" value="1"/>
</dbReference>
<dbReference type="Pfam" id="PF04205">
    <property type="entry name" value="FMN_bind"/>
    <property type="match status" value="1"/>
</dbReference>
<protein>
    <submittedName>
        <fullName evidence="3">FMN-binding protein</fullName>
    </submittedName>
</protein>
<comment type="caution">
    <text evidence="3">The sequence shown here is derived from an EMBL/GenBank/DDBJ whole genome shotgun (WGS) entry which is preliminary data.</text>
</comment>
<dbReference type="SMART" id="SM00900">
    <property type="entry name" value="FMN_bind"/>
    <property type="match status" value="1"/>
</dbReference>
<evidence type="ECO:0000313" key="4">
    <source>
        <dbReference type="Proteomes" id="UP000482155"/>
    </source>
</evidence>
<reference evidence="3 4" key="1">
    <citation type="submission" date="2020-02" db="EMBL/GenBank/DDBJ databases">
        <authorList>
            <person name="Kim M.K."/>
        </authorList>
    </citation>
    <scope>NUCLEOTIDE SEQUENCE [LARGE SCALE GENOMIC DNA]</scope>
    <source>
        <strain evidence="3 4">17J57-3</strain>
    </source>
</reference>
<dbReference type="RefSeq" id="WP_163965767.1">
    <property type="nucleotide sequence ID" value="NZ_JAAIVB010000055.1"/>
</dbReference>
<gene>
    <name evidence="3" type="ORF">G3574_17155</name>
</gene>
<accession>A0A6B3STW9</accession>
<dbReference type="InterPro" id="IPR007329">
    <property type="entry name" value="FMN-bd"/>
</dbReference>
<feature type="signal peptide" evidence="1">
    <location>
        <begin position="1"/>
        <end position="24"/>
    </location>
</feature>
<feature type="chain" id="PRO_5025346160" evidence="1">
    <location>
        <begin position="25"/>
        <end position="183"/>
    </location>
</feature>
<name>A0A6B3STW9_9BURK</name>
<dbReference type="Proteomes" id="UP000482155">
    <property type="component" value="Unassembled WGS sequence"/>
</dbReference>
<organism evidence="3 4">
    <name type="scientific">Noviherbaspirillum galbum</name>
    <dbReference type="NCBI Taxonomy" id="2709383"/>
    <lineage>
        <taxon>Bacteria</taxon>
        <taxon>Pseudomonadati</taxon>
        <taxon>Pseudomonadota</taxon>
        <taxon>Betaproteobacteria</taxon>
        <taxon>Burkholderiales</taxon>
        <taxon>Oxalobacteraceae</taxon>
        <taxon>Noviherbaspirillum</taxon>
    </lineage>
</organism>
<evidence type="ECO:0000256" key="1">
    <source>
        <dbReference type="SAM" id="SignalP"/>
    </source>
</evidence>
<evidence type="ECO:0000259" key="2">
    <source>
        <dbReference type="SMART" id="SM00900"/>
    </source>
</evidence>
<dbReference type="AlphaFoldDB" id="A0A6B3STW9"/>
<dbReference type="GO" id="GO:0016020">
    <property type="term" value="C:membrane"/>
    <property type="evidence" value="ECO:0007669"/>
    <property type="project" value="InterPro"/>
</dbReference>
<keyword evidence="1" id="KW-0732">Signal</keyword>
<feature type="domain" description="FMN-binding" evidence="2">
    <location>
        <begin position="94"/>
        <end position="175"/>
    </location>
</feature>
<keyword evidence="4" id="KW-1185">Reference proteome</keyword>
<dbReference type="EMBL" id="JAAIVB010000055">
    <property type="protein sequence ID" value="NEX62815.1"/>
    <property type="molecule type" value="Genomic_DNA"/>
</dbReference>
<sequence>MNVIRWTAVLSGVTAACATASAFAVQYLSVEQAQQTIFPEATAFKEQGVQLSAEQMREVEKLAGLPARSANWRVIAAYKGDTPLGYMVLDDVIGKVELISYAVGLNPDASVRQVEILAYRESHGFEIRNPAWRRQFVGKTAQSGIALNGGIANISGATLSCAHVTDGVRRIAAMAQVALPAKK</sequence>
<dbReference type="GO" id="GO:0010181">
    <property type="term" value="F:FMN binding"/>
    <property type="evidence" value="ECO:0007669"/>
    <property type="project" value="InterPro"/>
</dbReference>